<name>A0A0C4S465_9CLOS</name>
<accession>A0A0C4S465</accession>
<dbReference type="EMBL" id="KJ174518">
    <property type="protein sequence ID" value="AIW06643.1"/>
    <property type="molecule type" value="Genomic_RNA"/>
</dbReference>
<evidence type="ECO:0000313" key="1">
    <source>
        <dbReference type="EMBL" id="AIW06643.1"/>
    </source>
</evidence>
<proteinExistence type="predicted"/>
<gene>
    <name evidence="1" type="primary">ORF8</name>
</gene>
<organism evidence="1">
    <name type="scientific">Grapevine leafroll-associated virus 3</name>
    <dbReference type="NCBI Taxonomy" id="55951"/>
    <lineage>
        <taxon>Viruses</taxon>
        <taxon>Riboviria</taxon>
        <taxon>Orthornavirae</taxon>
        <taxon>Kitrinoviricota</taxon>
        <taxon>Alsuviricetes</taxon>
        <taxon>Martellivirales</taxon>
        <taxon>Closteroviridae</taxon>
        <taxon>Ampelovirus</taxon>
        <taxon>Ampelovirus trivitis</taxon>
    </lineage>
</organism>
<reference evidence="1" key="1">
    <citation type="submission" date="2014-01" db="EMBL/GenBank/DDBJ databases">
        <title>Nucleotide sequencing of an Israeli isolate of Grapevine leafroll-associated virus-3.</title>
        <authorList>
            <person name="Mawassi M."/>
            <person name="Gerner I."/>
            <person name="Mookkan M."/>
        </authorList>
    </citation>
    <scope>NUCLEOTIDE SEQUENCE</scope>
</reference>
<sequence>MEFRPVLITVRRDPGANAGSLKVIAYDLHYDNIFDNCAVKSFRDADTGFTVMKEYSTNSAFILSPYKLFSAVFNKEGEMISNDVGSSFRVYNIFSQMSKDVSEISEIQRAGYLETYLGDGQADTDIFFDVLTNNKARIRWLVNKDHSAWCGLLNDLKWEESNKEKFKGRDLLDTYVLSSDYPGFK</sequence>
<protein>
    <submittedName>
        <fullName evidence="1">p21</fullName>
    </submittedName>
</protein>